<dbReference type="Gene3D" id="3.30.160.20">
    <property type="match status" value="1"/>
</dbReference>
<dbReference type="GO" id="GO:0070126">
    <property type="term" value="P:mitochondrial translational termination"/>
    <property type="evidence" value="ECO:0007669"/>
    <property type="project" value="TreeGrafter"/>
</dbReference>
<comment type="similarity">
    <text evidence="1">Belongs to the prokaryotic/mitochondrial release factor family.</text>
</comment>
<dbReference type="GO" id="GO:0005762">
    <property type="term" value="C:mitochondrial large ribosomal subunit"/>
    <property type="evidence" value="ECO:0007669"/>
    <property type="project" value="TreeGrafter"/>
</dbReference>
<feature type="compositionally biased region" description="Basic residues" evidence="2">
    <location>
        <begin position="173"/>
        <end position="190"/>
    </location>
</feature>
<dbReference type="STRING" id="100787.A0A0G4N4Y4"/>
<reference evidence="4 5" key="1">
    <citation type="submission" date="2015-05" db="EMBL/GenBank/DDBJ databases">
        <authorList>
            <person name="Wang D.B."/>
            <person name="Wang M."/>
        </authorList>
    </citation>
    <scope>NUCLEOTIDE SEQUENCE [LARGE SCALE GENOMIC DNA]</scope>
    <source>
        <strain evidence="4">VL1</strain>
    </source>
</reference>
<evidence type="ECO:0000256" key="1">
    <source>
        <dbReference type="ARBA" id="ARBA00010835"/>
    </source>
</evidence>
<evidence type="ECO:0000313" key="5">
    <source>
        <dbReference type="Proteomes" id="UP000044602"/>
    </source>
</evidence>
<dbReference type="Pfam" id="PF00472">
    <property type="entry name" value="RF-1"/>
    <property type="match status" value="1"/>
</dbReference>
<gene>
    <name evidence="4" type="ORF">BN1708_001847</name>
</gene>
<dbReference type="InterPro" id="IPR052104">
    <property type="entry name" value="Mito_Release_Factor_mL62"/>
</dbReference>
<organism evidence="4 5">
    <name type="scientific">Verticillium longisporum</name>
    <name type="common">Verticillium dahliae var. longisporum</name>
    <dbReference type="NCBI Taxonomy" id="100787"/>
    <lineage>
        <taxon>Eukaryota</taxon>
        <taxon>Fungi</taxon>
        <taxon>Dikarya</taxon>
        <taxon>Ascomycota</taxon>
        <taxon>Pezizomycotina</taxon>
        <taxon>Sordariomycetes</taxon>
        <taxon>Hypocreomycetidae</taxon>
        <taxon>Glomerellales</taxon>
        <taxon>Plectosphaerellaceae</taxon>
        <taxon>Verticillium</taxon>
    </lineage>
</organism>
<name>A0A0G4N4Y4_VERLO</name>
<dbReference type="InterPro" id="IPR000352">
    <property type="entry name" value="Pep_chain_release_fac_I"/>
</dbReference>
<dbReference type="InterPro" id="IPR045853">
    <property type="entry name" value="Pep_chain_release_fac_I_sf"/>
</dbReference>
<proteinExistence type="inferred from homology"/>
<dbReference type="GO" id="GO:0004045">
    <property type="term" value="F:peptidyl-tRNA hydrolase activity"/>
    <property type="evidence" value="ECO:0007669"/>
    <property type="project" value="TreeGrafter"/>
</dbReference>
<keyword evidence="5" id="KW-1185">Reference proteome</keyword>
<accession>A0A0G4N4Y4</accession>
<feature type="domain" description="Prokaryotic-type class I peptide chain release factors" evidence="3">
    <location>
        <begin position="62"/>
        <end position="186"/>
    </location>
</feature>
<dbReference type="SUPFAM" id="SSF75620">
    <property type="entry name" value="Release factor"/>
    <property type="match status" value="1"/>
</dbReference>
<evidence type="ECO:0000256" key="2">
    <source>
        <dbReference type="SAM" id="MobiDB-lite"/>
    </source>
</evidence>
<dbReference type="PANTHER" id="PTHR11075">
    <property type="entry name" value="PEPTIDE CHAIN RELEASE FACTOR"/>
    <property type="match status" value="1"/>
</dbReference>
<dbReference type="AlphaFoldDB" id="A0A0G4N4Y4"/>
<sequence>MASPNILRLPARRIPSFTIGPLVQSRSIRYQAFDAAFDLDELQEARNWHKSFDAARLPKGQTTFARSSGPGGQHVNKTETKAITAWPVKDLLAALPKLMHPGIRASKYYTSRSDSLSFQAQTHRHRDANTDENLEKLVEEVQRIYREPVPGETTPGKRKKHEEVAKSFDRARLRDKKQHSSKKQSRRAIE</sequence>
<dbReference type="EMBL" id="CVQH01026971">
    <property type="protein sequence ID" value="CRK41523.1"/>
    <property type="molecule type" value="Genomic_DNA"/>
</dbReference>
<feature type="region of interest" description="Disordered" evidence="2">
    <location>
        <begin position="145"/>
        <end position="190"/>
    </location>
</feature>
<dbReference type="GO" id="GO:0016150">
    <property type="term" value="F:translation release factor activity, codon nonspecific"/>
    <property type="evidence" value="ECO:0007669"/>
    <property type="project" value="TreeGrafter"/>
</dbReference>
<evidence type="ECO:0000313" key="4">
    <source>
        <dbReference type="EMBL" id="CRK41523.1"/>
    </source>
</evidence>
<dbReference type="Proteomes" id="UP000044602">
    <property type="component" value="Unassembled WGS sequence"/>
</dbReference>
<feature type="compositionally biased region" description="Basic and acidic residues" evidence="2">
    <location>
        <begin position="161"/>
        <end position="172"/>
    </location>
</feature>
<dbReference type="PANTHER" id="PTHR11075:SF54">
    <property type="entry name" value="LARGE RIBOSOMAL SUBUNIT PROTEIN ML62"/>
    <property type="match status" value="1"/>
</dbReference>
<evidence type="ECO:0000259" key="3">
    <source>
        <dbReference type="Pfam" id="PF00472"/>
    </source>
</evidence>
<protein>
    <recommendedName>
        <fullName evidence="3">Prokaryotic-type class I peptide chain release factors domain-containing protein</fullName>
    </recommendedName>
</protein>